<comment type="caution">
    <text evidence="3">The sequence shown here is derived from an EMBL/GenBank/DDBJ whole genome shotgun (WGS) entry which is preliminary data.</text>
</comment>
<dbReference type="OrthoDB" id="384737at2"/>
<sequence length="101" mass="11773">MYVVMNELNVPAPARGQMKERFGKSAGNMKEVEGCLDFMFLEQEKEDAPLVVFTKWESKEAYQNWLHSDQFKNAHKEKRESKEKSPASGNELKEFEVVHHL</sequence>
<protein>
    <submittedName>
        <fullName evidence="3">Heme oxygenase (Staphylobilin-producing)</fullName>
    </submittedName>
</protein>
<name>A0A419V425_9BACL</name>
<dbReference type="PANTHER" id="PTHR34474:SF2">
    <property type="entry name" value="SIGNAL TRANSDUCTION PROTEIN TRAP"/>
    <property type="match status" value="1"/>
</dbReference>
<dbReference type="Gene3D" id="3.30.70.100">
    <property type="match status" value="1"/>
</dbReference>
<dbReference type="AlphaFoldDB" id="A0A419V425"/>
<feature type="domain" description="ABM" evidence="2">
    <location>
        <begin position="2"/>
        <end position="90"/>
    </location>
</feature>
<evidence type="ECO:0000313" key="3">
    <source>
        <dbReference type="EMBL" id="RKD73192.1"/>
    </source>
</evidence>
<evidence type="ECO:0000313" key="4">
    <source>
        <dbReference type="Proteomes" id="UP000285120"/>
    </source>
</evidence>
<reference evidence="3 4" key="1">
    <citation type="submission" date="2018-09" db="EMBL/GenBank/DDBJ databases">
        <title>Genomic Encyclopedia of Archaeal and Bacterial Type Strains, Phase II (KMG-II): from individual species to whole genera.</title>
        <authorList>
            <person name="Goeker M."/>
        </authorList>
    </citation>
    <scope>NUCLEOTIDE SEQUENCE [LARGE SCALE GENOMIC DNA]</scope>
    <source>
        <strain evidence="3 4">DSM 17008</strain>
    </source>
</reference>
<dbReference type="InterPro" id="IPR011008">
    <property type="entry name" value="Dimeric_a/b-barrel"/>
</dbReference>
<dbReference type="RefSeq" id="WP_120193565.1">
    <property type="nucleotide sequence ID" value="NZ_RAPK01000009.1"/>
</dbReference>
<accession>A0A419V425</accession>
<dbReference type="Proteomes" id="UP000285120">
    <property type="component" value="Unassembled WGS sequence"/>
</dbReference>
<dbReference type="PANTHER" id="PTHR34474">
    <property type="entry name" value="SIGNAL TRANSDUCTION PROTEIN TRAP"/>
    <property type="match status" value="1"/>
</dbReference>
<evidence type="ECO:0000256" key="1">
    <source>
        <dbReference type="SAM" id="MobiDB-lite"/>
    </source>
</evidence>
<keyword evidence="4" id="KW-1185">Reference proteome</keyword>
<dbReference type="InterPro" id="IPR007138">
    <property type="entry name" value="ABM_dom"/>
</dbReference>
<dbReference type="PROSITE" id="PS51725">
    <property type="entry name" value="ABM"/>
    <property type="match status" value="1"/>
</dbReference>
<dbReference type="EMBL" id="RAPK01000009">
    <property type="protein sequence ID" value="RKD73192.1"/>
    <property type="molecule type" value="Genomic_DNA"/>
</dbReference>
<dbReference type="SUPFAM" id="SSF54909">
    <property type="entry name" value="Dimeric alpha+beta barrel"/>
    <property type="match status" value="1"/>
</dbReference>
<proteinExistence type="predicted"/>
<dbReference type="InterPro" id="IPR050404">
    <property type="entry name" value="Heme-degrading_MO"/>
</dbReference>
<organism evidence="3 4">
    <name type="scientific">Sinobaca qinghaiensis</name>
    <dbReference type="NCBI Taxonomy" id="342944"/>
    <lineage>
        <taxon>Bacteria</taxon>
        <taxon>Bacillati</taxon>
        <taxon>Bacillota</taxon>
        <taxon>Bacilli</taxon>
        <taxon>Bacillales</taxon>
        <taxon>Sporolactobacillaceae</taxon>
        <taxon>Sinobaca</taxon>
    </lineage>
</organism>
<gene>
    <name evidence="3" type="ORF">ATL39_2398</name>
</gene>
<evidence type="ECO:0000259" key="2">
    <source>
        <dbReference type="PROSITE" id="PS51725"/>
    </source>
</evidence>
<feature type="region of interest" description="Disordered" evidence="1">
    <location>
        <begin position="72"/>
        <end position="101"/>
    </location>
</feature>
<dbReference type="Pfam" id="PF03992">
    <property type="entry name" value="ABM"/>
    <property type="match status" value="1"/>
</dbReference>